<organism evidence="1 2">
    <name type="scientific">Nocardia panacis</name>
    <dbReference type="NCBI Taxonomy" id="2340916"/>
    <lineage>
        <taxon>Bacteria</taxon>
        <taxon>Bacillati</taxon>
        <taxon>Actinomycetota</taxon>
        <taxon>Actinomycetes</taxon>
        <taxon>Mycobacteriales</taxon>
        <taxon>Nocardiaceae</taxon>
        <taxon>Nocardia</taxon>
    </lineage>
</organism>
<evidence type="ECO:0000313" key="2">
    <source>
        <dbReference type="Proteomes" id="UP000266677"/>
    </source>
</evidence>
<keyword evidence="2" id="KW-1185">Reference proteome</keyword>
<dbReference type="Proteomes" id="UP000266677">
    <property type="component" value="Unassembled WGS sequence"/>
</dbReference>
<proteinExistence type="predicted"/>
<gene>
    <name evidence="1" type="ORF">D5S18_19305</name>
</gene>
<accession>A0A3A4KU44</accession>
<comment type="caution">
    <text evidence="1">The sequence shown here is derived from an EMBL/GenBank/DDBJ whole genome shotgun (WGS) entry which is preliminary data.</text>
</comment>
<evidence type="ECO:0000313" key="1">
    <source>
        <dbReference type="EMBL" id="RJO73384.1"/>
    </source>
</evidence>
<name>A0A3A4KU44_9NOCA</name>
<dbReference type="EMBL" id="QZFU01000023">
    <property type="protein sequence ID" value="RJO73384.1"/>
    <property type="molecule type" value="Genomic_DNA"/>
</dbReference>
<reference evidence="1 2" key="1">
    <citation type="submission" date="2018-09" db="EMBL/GenBank/DDBJ databases">
        <title>YIM PH21274 draft genome.</title>
        <authorList>
            <person name="Miao C."/>
        </authorList>
    </citation>
    <scope>NUCLEOTIDE SEQUENCE [LARGE SCALE GENOMIC DNA]</scope>
    <source>
        <strain evidence="1 2">YIM PH 21724</strain>
    </source>
</reference>
<sequence length="70" mass="6973">MGAGSEIVTGAAASASAISPATSIATAAAAIANRRNVFDRMTTPFAVLPDGNSTGRGGREIGELVAHFKI</sequence>
<dbReference type="AlphaFoldDB" id="A0A3A4KU44"/>
<protein>
    <submittedName>
        <fullName evidence="1">Uncharacterized protein</fullName>
    </submittedName>
</protein>